<dbReference type="InterPro" id="IPR017853">
    <property type="entry name" value="GH"/>
</dbReference>
<accession>A0A2S6HGV1</accession>
<dbReference type="InterPro" id="IPR051398">
    <property type="entry name" value="Polysacch_Deacetylase"/>
</dbReference>
<dbReference type="AlphaFoldDB" id="A0A2S6HGV1"/>
<dbReference type="NCBIfam" id="TIGR03938">
    <property type="entry name" value="deacetyl_PgaB"/>
    <property type="match status" value="1"/>
</dbReference>
<dbReference type="RefSeq" id="WP_104428360.1">
    <property type="nucleotide sequence ID" value="NZ_PTIZ01000003.1"/>
</dbReference>
<sequence length="646" mass="73583">MTIFTPVTAVNYLNKAFLLFFLIGFFGYASAKEHHFLVLNYHDIVGAEGAKPPFNSMDVSVDHLEEHLGWLKQNGYKIVSVQNILDAAAGKDTLPDKAALLTFDDGYLSFYTRVFPLLKKHHYPATVALVGTWMDGNVTADEPGKPLLNWEQVREMVQSGLVEVASHSYDLHKGVNANPQANSQAAAVTRLYDDPMLVYETDEQYRERINAALLKSAEFIFQHAGVRPRAMVWPYGEYNQIAVQASREAGMPMTMGLVDGFNTVADISALRRLIMVDNPDLGQFAELVTGMRTGRSLRVAHLDLDYLYDEDPEQTEHNLDAAIQRIKDMHINTVYLQAYADPDGDGNADALYFPNRHLPVKQDLFSRVAWQLKTVARVKVYAWMPIMAYQGKAPESWYVQEWRDGKAQNASHVYNRLSPFNPEARQYVAEIYEDLAKHCSFDGILFHDDGILSDYEDVSPVALAYTKEAWGLPDQFEQLHATSKMRMAWAQHKTELINQFTDELASRVRIYRPGIKTARNFYSLPLLKPYSEEWYAQSFKSFLAHYDYVAIEAMPFMEEAENPKQWLTQLVKTAAKQPDGLKKTVFELQSINWKTGQKIPMPVFIGQLELLKKLGASHIGYYPDNVFEDQPRLADLQQHFSLPIQP</sequence>
<evidence type="ECO:0000259" key="2">
    <source>
        <dbReference type="PROSITE" id="PS51677"/>
    </source>
</evidence>
<evidence type="ECO:0000313" key="3">
    <source>
        <dbReference type="EMBL" id="PPK76690.1"/>
    </source>
</evidence>
<protein>
    <submittedName>
        <fullName evidence="3">Biofilm PGA synthesis lipoprotein PgaB</fullName>
    </submittedName>
</protein>
<dbReference type="InterPro" id="IPR011330">
    <property type="entry name" value="Glyco_hydro/deAcase_b/a-brl"/>
</dbReference>
<dbReference type="GO" id="GO:0005975">
    <property type="term" value="P:carbohydrate metabolic process"/>
    <property type="evidence" value="ECO:0007669"/>
    <property type="project" value="InterPro"/>
</dbReference>
<evidence type="ECO:0000313" key="4">
    <source>
        <dbReference type="Proteomes" id="UP000240010"/>
    </source>
</evidence>
<proteinExistence type="predicted"/>
<dbReference type="EMBL" id="PTIZ01000003">
    <property type="protein sequence ID" value="PPK76690.1"/>
    <property type="molecule type" value="Genomic_DNA"/>
</dbReference>
<evidence type="ECO:0000256" key="1">
    <source>
        <dbReference type="ARBA" id="ARBA00022729"/>
    </source>
</evidence>
<name>A0A2S6HGV1_9GAMM</name>
<reference evidence="3 4" key="1">
    <citation type="submission" date="2018-02" db="EMBL/GenBank/DDBJ databases">
        <title>Subsurface microbial communities from deep shales in Ohio and West Virginia, USA.</title>
        <authorList>
            <person name="Wrighton K."/>
        </authorList>
    </citation>
    <scope>NUCLEOTIDE SEQUENCE [LARGE SCALE GENOMIC DNA]</scope>
    <source>
        <strain evidence="3 4">OWC-DMM</strain>
    </source>
</reference>
<dbReference type="SUPFAM" id="SSF88713">
    <property type="entry name" value="Glycoside hydrolase/deacetylase"/>
    <property type="match status" value="1"/>
</dbReference>
<dbReference type="SUPFAM" id="SSF51445">
    <property type="entry name" value="(Trans)glycosidases"/>
    <property type="match status" value="1"/>
</dbReference>
<gene>
    <name evidence="3" type="ORF">B0F87_103297</name>
</gene>
<dbReference type="InterPro" id="IPR023854">
    <property type="entry name" value="PGA_deacetylase_PgaB"/>
</dbReference>
<keyword evidence="1" id="KW-0732">Signal</keyword>
<dbReference type="GO" id="GO:0016810">
    <property type="term" value="F:hydrolase activity, acting on carbon-nitrogen (but not peptide) bonds"/>
    <property type="evidence" value="ECO:0007669"/>
    <property type="project" value="InterPro"/>
</dbReference>
<keyword evidence="3" id="KW-0449">Lipoprotein</keyword>
<dbReference type="GO" id="GO:0043708">
    <property type="term" value="P:cell adhesion involved in biofilm formation"/>
    <property type="evidence" value="ECO:0007669"/>
    <property type="project" value="InterPro"/>
</dbReference>
<dbReference type="PROSITE" id="PS51677">
    <property type="entry name" value="NODB"/>
    <property type="match status" value="1"/>
</dbReference>
<dbReference type="Pfam" id="PF14883">
    <property type="entry name" value="GHL13"/>
    <property type="match status" value="1"/>
</dbReference>
<feature type="domain" description="NodB homology" evidence="2">
    <location>
        <begin position="97"/>
        <end position="334"/>
    </location>
</feature>
<dbReference type="InterPro" id="IPR032772">
    <property type="entry name" value="PGA_deacetylase_PgaB_C"/>
</dbReference>
<organism evidence="3 4">
    <name type="scientific">Methylobacter tundripaludum</name>
    <dbReference type="NCBI Taxonomy" id="173365"/>
    <lineage>
        <taxon>Bacteria</taxon>
        <taxon>Pseudomonadati</taxon>
        <taxon>Pseudomonadota</taxon>
        <taxon>Gammaproteobacteria</taxon>
        <taxon>Methylococcales</taxon>
        <taxon>Methylococcaceae</taxon>
        <taxon>Methylobacter</taxon>
    </lineage>
</organism>
<dbReference type="Pfam" id="PF01522">
    <property type="entry name" value="Polysacc_deac_1"/>
    <property type="match status" value="1"/>
</dbReference>
<comment type="caution">
    <text evidence="3">The sequence shown here is derived from an EMBL/GenBank/DDBJ whole genome shotgun (WGS) entry which is preliminary data.</text>
</comment>
<dbReference type="Gene3D" id="3.20.20.370">
    <property type="entry name" value="Glycoside hydrolase/deacetylase"/>
    <property type="match status" value="1"/>
</dbReference>
<dbReference type="Proteomes" id="UP000240010">
    <property type="component" value="Unassembled WGS sequence"/>
</dbReference>
<dbReference type="InterPro" id="IPR002509">
    <property type="entry name" value="NODB_dom"/>
</dbReference>
<dbReference type="Gene3D" id="3.20.20.80">
    <property type="entry name" value="Glycosidases"/>
    <property type="match status" value="1"/>
</dbReference>
<dbReference type="PANTHER" id="PTHR34216">
    <property type="match status" value="1"/>
</dbReference>
<dbReference type="PANTHER" id="PTHR34216:SF7">
    <property type="entry name" value="POLY-BETA-1,6-N-ACETYL-D-GLUCOSAMINE N-DEACETYLASE"/>
    <property type="match status" value="1"/>
</dbReference>